<dbReference type="PANTHER" id="PTHR20951:SF2">
    <property type="entry name" value="SPRY DOMAIN-CONTAINING PROTEIN 7"/>
    <property type="match status" value="1"/>
</dbReference>
<reference evidence="2" key="2">
    <citation type="submission" date="2022-10" db="EMBL/GenBank/DDBJ databases">
        <authorList>
            <consortium name="ENA_rothamsted_submissions"/>
            <consortium name="culmorum"/>
            <person name="King R."/>
        </authorList>
    </citation>
    <scope>NUCLEOTIDE SEQUENCE</scope>
</reference>
<sequence>MFANELLRTCCCLRRSTKNNFPLSTPEGLISLDSGHIGQEVVVLKNGKRLCGTGGAILNQALLQSKSYFEVKIQQTGHWSIGLCTLNADLNKTRGGLDKFSWCLNAENLVMNDGSVIFDLNELYSSQNENGSTANGINEDTENLLPVENNSSNEIHHVMPTTQSTSNQRSILPQEGDIIGITYDHIELNFYLNGKNLNVPSLIKVTGSQPNNNGEYNSNEIYPCLFVDDGAILDLIVDNFNYPIPSGYDKIMVEQTLL</sequence>
<evidence type="ECO:0000313" key="3">
    <source>
        <dbReference type="Proteomes" id="UP001153620"/>
    </source>
</evidence>
<dbReference type="OrthoDB" id="40953at2759"/>
<dbReference type="PANTHER" id="PTHR20951">
    <property type="entry name" value="C13ORF1 PROTEIN-RELATED"/>
    <property type="match status" value="1"/>
</dbReference>
<reference evidence="2" key="1">
    <citation type="submission" date="2022-01" db="EMBL/GenBank/DDBJ databases">
        <authorList>
            <person name="King R."/>
        </authorList>
    </citation>
    <scope>NUCLEOTIDE SEQUENCE</scope>
</reference>
<dbReference type="SUPFAM" id="SSF49899">
    <property type="entry name" value="Concanavalin A-like lectins/glucanases"/>
    <property type="match status" value="1"/>
</dbReference>
<protein>
    <recommendedName>
        <fullName evidence="1">SPRY domain-containing protein</fullName>
    </recommendedName>
</protein>
<dbReference type="InterPro" id="IPR013320">
    <property type="entry name" value="ConA-like_dom_sf"/>
</dbReference>
<proteinExistence type="predicted"/>
<dbReference type="Gene3D" id="2.60.120.920">
    <property type="match status" value="1"/>
</dbReference>
<name>A0A9N9WXI0_9DIPT</name>
<accession>A0A9N9WXI0</accession>
<gene>
    <name evidence="2" type="ORF">CHIRRI_LOCUS12753</name>
</gene>
<dbReference type="AlphaFoldDB" id="A0A9N9WXI0"/>
<dbReference type="Pfam" id="PF00622">
    <property type="entry name" value="SPRY"/>
    <property type="match status" value="1"/>
</dbReference>
<feature type="domain" description="SPRY" evidence="1">
    <location>
        <begin position="66"/>
        <end position="199"/>
    </location>
</feature>
<evidence type="ECO:0000313" key="2">
    <source>
        <dbReference type="EMBL" id="CAG9809935.1"/>
    </source>
</evidence>
<keyword evidence="3" id="KW-1185">Reference proteome</keyword>
<dbReference type="InterPro" id="IPR035766">
    <property type="entry name" value="SPRYD7"/>
</dbReference>
<dbReference type="Proteomes" id="UP001153620">
    <property type="component" value="Chromosome 3"/>
</dbReference>
<evidence type="ECO:0000259" key="1">
    <source>
        <dbReference type="Pfam" id="PF00622"/>
    </source>
</evidence>
<dbReference type="EMBL" id="OU895879">
    <property type="protein sequence ID" value="CAG9809935.1"/>
    <property type="molecule type" value="Genomic_DNA"/>
</dbReference>
<dbReference type="InterPro" id="IPR043136">
    <property type="entry name" value="B30.2/SPRY_sf"/>
</dbReference>
<dbReference type="InterPro" id="IPR003877">
    <property type="entry name" value="SPRY_dom"/>
</dbReference>
<organism evidence="2 3">
    <name type="scientific">Chironomus riparius</name>
    <dbReference type="NCBI Taxonomy" id="315576"/>
    <lineage>
        <taxon>Eukaryota</taxon>
        <taxon>Metazoa</taxon>
        <taxon>Ecdysozoa</taxon>
        <taxon>Arthropoda</taxon>
        <taxon>Hexapoda</taxon>
        <taxon>Insecta</taxon>
        <taxon>Pterygota</taxon>
        <taxon>Neoptera</taxon>
        <taxon>Endopterygota</taxon>
        <taxon>Diptera</taxon>
        <taxon>Nematocera</taxon>
        <taxon>Chironomoidea</taxon>
        <taxon>Chironomidae</taxon>
        <taxon>Chironominae</taxon>
        <taxon>Chironomus</taxon>
    </lineage>
</organism>